<name>A0ABT7LCQ7_9BURK</name>
<keyword evidence="4 6" id="KW-1133">Transmembrane helix</keyword>
<comment type="caution">
    <text evidence="8">The sequence shown here is derived from an EMBL/GenBank/DDBJ whole genome shotgun (WGS) entry which is preliminary data.</text>
</comment>
<dbReference type="InterPro" id="IPR051258">
    <property type="entry name" value="Diverse_Substrate_Transporter"/>
</dbReference>
<dbReference type="PANTHER" id="PTHR42920">
    <property type="entry name" value="OS03G0707200 PROTEIN-RELATED"/>
    <property type="match status" value="1"/>
</dbReference>
<feature type="transmembrane region" description="Helical" evidence="6">
    <location>
        <begin position="77"/>
        <end position="98"/>
    </location>
</feature>
<feature type="transmembrane region" description="Helical" evidence="6">
    <location>
        <begin position="44"/>
        <end position="65"/>
    </location>
</feature>
<dbReference type="Proteomes" id="UP001238603">
    <property type="component" value="Unassembled WGS sequence"/>
</dbReference>
<evidence type="ECO:0000313" key="9">
    <source>
        <dbReference type="Proteomes" id="UP001238603"/>
    </source>
</evidence>
<evidence type="ECO:0000256" key="5">
    <source>
        <dbReference type="ARBA" id="ARBA00023136"/>
    </source>
</evidence>
<comment type="subcellular location">
    <subcellularLocation>
        <location evidence="1">Cell membrane</location>
        <topology evidence="1">Multi-pass membrane protein</topology>
    </subcellularLocation>
</comment>
<dbReference type="InterPro" id="IPR000620">
    <property type="entry name" value="EamA_dom"/>
</dbReference>
<evidence type="ECO:0000256" key="4">
    <source>
        <dbReference type="ARBA" id="ARBA00022989"/>
    </source>
</evidence>
<dbReference type="InterPro" id="IPR037185">
    <property type="entry name" value="EmrE-like"/>
</dbReference>
<dbReference type="EMBL" id="JASVDS010000001">
    <property type="protein sequence ID" value="MDL5030648.1"/>
    <property type="molecule type" value="Genomic_DNA"/>
</dbReference>
<keyword evidence="9" id="KW-1185">Reference proteome</keyword>
<feature type="transmembrane region" description="Helical" evidence="6">
    <location>
        <begin position="195"/>
        <end position="215"/>
    </location>
</feature>
<evidence type="ECO:0000259" key="7">
    <source>
        <dbReference type="Pfam" id="PF00892"/>
    </source>
</evidence>
<dbReference type="RefSeq" id="WP_285980781.1">
    <property type="nucleotide sequence ID" value="NZ_JASVDS010000001.1"/>
</dbReference>
<evidence type="ECO:0000256" key="6">
    <source>
        <dbReference type="SAM" id="Phobius"/>
    </source>
</evidence>
<keyword evidence="3 6" id="KW-0812">Transmembrane</keyword>
<gene>
    <name evidence="8" type="ORF">QRD43_01915</name>
</gene>
<dbReference type="PANTHER" id="PTHR42920:SF11">
    <property type="entry name" value="INNER MEMBRANE PROTEIN YTFF"/>
    <property type="match status" value="1"/>
</dbReference>
<evidence type="ECO:0000256" key="3">
    <source>
        <dbReference type="ARBA" id="ARBA00022692"/>
    </source>
</evidence>
<reference evidence="8 9" key="1">
    <citation type="submission" date="2023-06" db="EMBL/GenBank/DDBJ databases">
        <title>Pelomonas sp. APW6 16S ribosomal RNA gene genome sequencing and assembly.</title>
        <authorList>
            <person name="Woo H."/>
        </authorList>
    </citation>
    <scope>NUCLEOTIDE SEQUENCE [LARGE SCALE GENOMIC DNA]</scope>
    <source>
        <strain evidence="8 9">APW6</strain>
    </source>
</reference>
<feature type="transmembrane region" description="Helical" evidence="6">
    <location>
        <begin position="133"/>
        <end position="152"/>
    </location>
</feature>
<proteinExistence type="predicted"/>
<accession>A0ABT7LCQ7</accession>
<dbReference type="Pfam" id="PF00892">
    <property type="entry name" value="EamA"/>
    <property type="match status" value="2"/>
</dbReference>
<sequence length="305" mass="31527">MQPLSDPLRPPGRPTLAMAAACGAGVLWGTGALVVNLLVSRHGFTPASISFWRFAIGAAVLLLVFGRRLPGRDIAALWRPLVGAGVAMAGYVLCWFLGIERMGAAVPTLIALCLPPVLVSLHGVLRGRERLDAARVLVLGAALLGTGLVVSRHGPSQAVPAADVLAGVGYSLVSALLFAGFSLTSGRLSTRLGAGPAATCMTLVAAVTMGLYGWVRPLQWPDGLPPQAWYLYLGVVTAALALLAFSWGAARISATALTVATLIEPLTAVLLSAWLLGEALGPLQYVGAVLLMASIWGLGRRMPGA</sequence>
<feature type="transmembrane region" description="Helical" evidence="6">
    <location>
        <begin position="282"/>
        <end position="299"/>
    </location>
</feature>
<feature type="transmembrane region" description="Helical" evidence="6">
    <location>
        <begin position="16"/>
        <end position="38"/>
    </location>
</feature>
<evidence type="ECO:0000313" key="8">
    <source>
        <dbReference type="EMBL" id="MDL5030648.1"/>
    </source>
</evidence>
<feature type="transmembrane region" description="Helical" evidence="6">
    <location>
        <begin position="227"/>
        <end position="247"/>
    </location>
</feature>
<feature type="domain" description="EamA" evidence="7">
    <location>
        <begin position="167"/>
        <end position="298"/>
    </location>
</feature>
<protein>
    <submittedName>
        <fullName evidence="8">DMT family transporter</fullName>
    </submittedName>
</protein>
<keyword evidence="2" id="KW-1003">Cell membrane</keyword>
<feature type="transmembrane region" description="Helical" evidence="6">
    <location>
        <begin position="164"/>
        <end position="183"/>
    </location>
</feature>
<evidence type="ECO:0000256" key="1">
    <source>
        <dbReference type="ARBA" id="ARBA00004651"/>
    </source>
</evidence>
<evidence type="ECO:0000256" key="2">
    <source>
        <dbReference type="ARBA" id="ARBA00022475"/>
    </source>
</evidence>
<dbReference type="SUPFAM" id="SSF103481">
    <property type="entry name" value="Multidrug resistance efflux transporter EmrE"/>
    <property type="match status" value="2"/>
</dbReference>
<feature type="domain" description="EamA" evidence="7">
    <location>
        <begin position="17"/>
        <end position="150"/>
    </location>
</feature>
<organism evidence="8 9">
    <name type="scientific">Roseateles subflavus</name>
    <dbReference type="NCBI Taxonomy" id="3053353"/>
    <lineage>
        <taxon>Bacteria</taxon>
        <taxon>Pseudomonadati</taxon>
        <taxon>Pseudomonadota</taxon>
        <taxon>Betaproteobacteria</taxon>
        <taxon>Burkholderiales</taxon>
        <taxon>Sphaerotilaceae</taxon>
        <taxon>Roseateles</taxon>
    </lineage>
</organism>
<keyword evidence="5 6" id="KW-0472">Membrane</keyword>
<feature type="transmembrane region" description="Helical" evidence="6">
    <location>
        <begin position="254"/>
        <end position="276"/>
    </location>
</feature>